<dbReference type="Gene3D" id="1.10.630.10">
    <property type="entry name" value="Cytochrome P450"/>
    <property type="match status" value="1"/>
</dbReference>
<dbReference type="PANTHER" id="PTHR24305:SF78">
    <property type="entry name" value="P450, PUTATIVE (EUROFUNG)-RELATED"/>
    <property type="match status" value="1"/>
</dbReference>
<name>A0ABR2XFP3_9PEZI</name>
<gene>
    <name evidence="9" type="ORF">SCAR479_10779</name>
</gene>
<feature type="transmembrane region" description="Helical" evidence="8">
    <location>
        <begin position="66"/>
        <end position="88"/>
    </location>
</feature>
<dbReference type="PRINTS" id="PR00465">
    <property type="entry name" value="EP450IV"/>
</dbReference>
<keyword evidence="7" id="KW-0560">Oxidoreductase</keyword>
<dbReference type="PROSITE" id="PS00086">
    <property type="entry name" value="CYTOCHROME_P450"/>
    <property type="match status" value="1"/>
</dbReference>
<feature type="transmembrane region" description="Helical" evidence="8">
    <location>
        <begin position="12"/>
        <end position="28"/>
    </location>
</feature>
<keyword evidence="5 7" id="KW-0408">Iron</keyword>
<keyword evidence="8" id="KW-0472">Membrane</keyword>
<evidence type="ECO:0000313" key="9">
    <source>
        <dbReference type="EMBL" id="KAK9772562.1"/>
    </source>
</evidence>
<dbReference type="PRINTS" id="PR00385">
    <property type="entry name" value="P450"/>
</dbReference>
<feature type="transmembrane region" description="Helical" evidence="8">
    <location>
        <begin position="35"/>
        <end position="54"/>
    </location>
</feature>
<evidence type="ECO:0000256" key="2">
    <source>
        <dbReference type="ARBA" id="ARBA00010617"/>
    </source>
</evidence>
<protein>
    <recommendedName>
        <fullName evidence="11">Cytochrome P450</fullName>
    </recommendedName>
</protein>
<evidence type="ECO:0000256" key="5">
    <source>
        <dbReference type="ARBA" id="ARBA00023004"/>
    </source>
</evidence>
<reference evidence="9 10" key="1">
    <citation type="submission" date="2024-02" db="EMBL/GenBank/DDBJ databases">
        <title>First draft genome assembly of two strains of Seiridium cardinale.</title>
        <authorList>
            <person name="Emiliani G."/>
            <person name="Scali E."/>
        </authorList>
    </citation>
    <scope>NUCLEOTIDE SEQUENCE [LARGE SCALE GENOMIC DNA]</scope>
    <source>
        <strain evidence="9 10">BM-138-000479</strain>
    </source>
</reference>
<dbReference type="InterPro" id="IPR050121">
    <property type="entry name" value="Cytochrome_P450_monoxygenase"/>
</dbReference>
<keyword evidence="8" id="KW-1133">Transmembrane helix</keyword>
<proteinExistence type="inferred from homology"/>
<dbReference type="InterPro" id="IPR036396">
    <property type="entry name" value="Cyt_P450_sf"/>
</dbReference>
<evidence type="ECO:0000256" key="4">
    <source>
        <dbReference type="ARBA" id="ARBA00022723"/>
    </source>
</evidence>
<keyword evidence="6 7" id="KW-0503">Monooxygenase</keyword>
<dbReference type="SUPFAM" id="SSF48264">
    <property type="entry name" value="Cytochrome P450"/>
    <property type="match status" value="1"/>
</dbReference>
<keyword evidence="4 7" id="KW-0479">Metal-binding</keyword>
<comment type="caution">
    <text evidence="9">The sequence shown here is derived from an EMBL/GenBank/DDBJ whole genome shotgun (WGS) entry which is preliminary data.</text>
</comment>
<dbReference type="InterPro" id="IPR001128">
    <property type="entry name" value="Cyt_P450"/>
</dbReference>
<organism evidence="9 10">
    <name type="scientific">Seiridium cardinale</name>
    <dbReference type="NCBI Taxonomy" id="138064"/>
    <lineage>
        <taxon>Eukaryota</taxon>
        <taxon>Fungi</taxon>
        <taxon>Dikarya</taxon>
        <taxon>Ascomycota</taxon>
        <taxon>Pezizomycotina</taxon>
        <taxon>Sordariomycetes</taxon>
        <taxon>Xylariomycetidae</taxon>
        <taxon>Amphisphaeriales</taxon>
        <taxon>Sporocadaceae</taxon>
        <taxon>Seiridium</taxon>
    </lineage>
</organism>
<evidence type="ECO:0008006" key="11">
    <source>
        <dbReference type="Google" id="ProtNLM"/>
    </source>
</evidence>
<dbReference type="PANTHER" id="PTHR24305">
    <property type="entry name" value="CYTOCHROME P450"/>
    <property type="match status" value="1"/>
</dbReference>
<accession>A0ABR2XFP3</accession>
<keyword evidence="8" id="KW-0812">Transmembrane</keyword>
<comment type="cofactor">
    <cofactor evidence="1">
        <name>heme</name>
        <dbReference type="ChEBI" id="CHEBI:30413"/>
    </cofactor>
</comment>
<evidence type="ECO:0000256" key="6">
    <source>
        <dbReference type="ARBA" id="ARBA00023033"/>
    </source>
</evidence>
<dbReference type="InterPro" id="IPR017972">
    <property type="entry name" value="Cyt_P450_CS"/>
</dbReference>
<dbReference type="Pfam" id="PF00067">
    <property type="entry name" value="p450"/>
    <property type="match status" value="1"/>
</dbReference>
<evidence type="ECO:0000256" key="8">
    <source>
        <dbReference type="SAM" id="Phobius"/>
    </source>
</evidence>
<dbReference type="EMBL" id="JARVKM010000060">
    <property type="protein sequence ID" value="KAK9772562.1"/>
    <property type="molecule type" value="Genomic_DNA"/>
</dbReference>
<dbReference type="Proteomes" id="UP001465668">
    <property type="component" value="Unassembled WGS sequence"/>
</dbReference>
<keyword evidence="10" id="KW-1185">Reference proteome</keyword>
<comment type="similarity">
    <text evidence="2 7">Belongs to the cytochrome P450 family.</text>
</comment>
<sequence>MLLKGAPSDTTLLVLSALSGVVFHHGYARRVEIDFNVWRLLGIGVIQCIFFGWWSVKIWELSLASALQELSFCLLSFILGLTSSILLYRGYFHRLGKFPGPFAARLSSFWTVRKSSGEFKFHQNLEALHRQHGDFVRIGPRLLSINRADALPELMALNKGVWWSHTGNDHTKLSFSLSRSPEDHKQRRRPWEQAFSTQSLEKFDDDIQEIIGIFIQQTKEQETIDVPAAMGRTSFDVMGLVGFGRSFDNTIQGVAHPALVAMRKAHYVLGSLRWTPWLMLMLSHLPGGSDFVPFLELCANVVHDRQAQYKSDKNLEKDLNDRKDVMAYLLDAMDEGGPAAPPTQEAMNAESRVMIAAGADTTQSVLANMMWYLAASPSALRNLQGLLDAVFPEGPDSFSYNKLIGNSEAVEWTDAFINETMRLRPAGISGNPRTTGPEGLIIPKSEFGPEVWVPGDVDVLAPTWVIHRDERCFGRADEFIPDRWISGSVVSCDKRGHFPFSIGKHACVGKPLAVRELRSMLTRVALTFDVRFPENYDSHSYEQTIMDAFTMTLPPFSLVFKERNKAK</sequence>
<evidence type="ECO:0000256" key="3">
    <source>
        <dbReference type="ARBA" id="ARBA00022617"/>
    </source>
</evidence>
<keyword evidence="3 7" id="KW-0349">Heme</keyword>
<evidence type="ECO:0000313" key="10">
    <source>
        <dbReference type="Proteomes" id="UP001465668"/>
    </source>
</evidence>
<dbReference type="InterPro" id="IPR002403">
    <property type="entry name" value="Cyt_P450_E_grp-IV"/>
</dbReference>
<evidence type="ECO:0000256" key="7">
    <source>
        <dbReference type="RuleBase" id="RU000461"/>
    </source>
</evidence>
<evidence type="ECO:0000256" key="1">
    <source>
        <dbReference type="ARBA" id="ARBA00001971"/>
    </source>
</evidence>